<name>A0A8R1DFE5_CAEJA</name>
<evidence type="ECO:0000256" key="3">
    <source>
        <dbReference type="SAM" id="MobiDB-lite"/>
    </source>
</evidence>
<dbReference type="CDD" id="cd00024">
    <property type="entry name" value="CD_CSD"/>
    <property type="match status" value="1"/>
</dbReference>
<dbReference type="Gene3D" id="2.40.50.40">
    <property type="match status" value="1"/>
</dbReference>
<dbReference type="Pfam" id="PF00385">
    <property type="entry name" value="Chromo"/>
    <property type="match status" value="1"/>
</dbReference>
<dbReference type="InterPro" id="IPR051219">
    <property type="entry name" value="Heterochromatin_chromo-domain"/>
</dbReference>
<dbReference type="SMART" id="SM00298">
    <property type="entry name" value="CHROMO"/>
    <property type="match status" value="1"/>
</dbReference>
<evidence type="ECO:0000313" key="6">
    <source>
        <dbReference type="Proteomes" id="UP000005237"/>
    </source>
</evidence>
<proteinExistence type="predicted"/>
<reference evidence="6" key="1">
    <citation type="submission" date="2010-08" db="EMBL/GenBank/DDBJ databases">
        <authorList>
            <consortium name="Caenorhabditis japonica Sequencing Consortium"/>
            <person name="Wilson R.K."/>
        </authorList>
    </citation>
    <scope>NUCLEOTIDE SEQUENCE [LARGE SCALE GENOMIC DNA]</scope>
    <source>
        <strain evidence="6">DF5081</strain>
    </source>
</reference>
<reference evidence="5" key="2">
    <citation type="submission" date="2022-06" db="UniProtKB">
        <authorList>
            <consortium name="EnsemblMetazoa"/>
        </authorList>
    </citation>
    <scope>IDENTIFICATION</scope>
    <source>
        <strain evidence="5">DF5081</strain>
    </source>
</reference>
<accession>A0A8R1DFE5</accession>
<dbReference type="InterPro" id="IPR023780">
    <property type="entry name" value="Chromo_domain"/>
</dbReference>
<dbReference type="InterPro" id="IPR016197">
    <property type="entry name" value="Chromo-like_dom_sf"/>
</dbReference>
<keyword evidence="2" id="KW-0539">Nucleus</keyword>
<comment type="subcellular location">
    <subcellularLocation>
        <location evidence="1">Nucleus</location>
    </subcellularLocation>
</comment>
<organism evidence="5 6">
    <name type="scientific">Caenorhabditis japonica</name>
    <dbReference type="NCBI Taxonomy" id="281687"/>
    <lineage>
        <taxon>Eukaryota</taxon>
        <taxon>Metazoa</taxon>
        <taxon>Ecdysozoa</taxon>
        <taxon>Nematoda</taxon>
        <taxon>Chromadorea</taxon>
        <taxon>Rhabditida</taxon>
        <taxon>Rhabditina</taxon>
        <taxon>Rhabditomorpha</taxon>
        <taxon>Rhabditoidea</taxon>
        <taxon>Rhabditidae</taxon>
        <taxon>Peloderinae</taxon>
        <taxon>Caenorhabditis</taxon>
    </lineage>
</organism>
<dbReference type="Proteomes" id="UP000005237">
    <property type="component" value="Unassembled WGS sequence"/>
</dbReference>
<dbReference type="PANTHER" id="PTHR22812">
    <property type="entry name" value="CHROMOBOX PROTEIN"/>
    <property type="match status" value="1"/>
</dbReference>
<evidence type="ECO:0000259" key="4">
    <source>
        <dbReference type="PROSITE" id="PS50013"/>
    </source>
</evidence>
<feature type="region of interest" description="Disordered" evidence="3">
    <location>
        <begin position="141"/>
        <end position="172"/>
    </location>
</feature>
<feature type="domain" description="Chromo" evidence="4">
    <location>
        <begin position="34"/>
        <end position="92"/>
    </location>
</feature>
<keyword evidence="6" id="KW-1185">Reference proteome</keyword>
<evidence type="ECO:0000256" key="2">
    <source>
        <dbReference type="ARBA" id="ARBA00023242"/>
    </source>
</evidence>
<dbReference type="InterPro" id="IPR000953">
    <property type="entry name" value="Chromo/chromo_shadow_dom"/>
</dbReference>
<dbReference type="SUPFAM" id="SSF54160">
    <property type="entry name" value="Chromo domain-like"/>
    <property type="match status" value="1"/>
</dbReference>
<evidence type="ECO:0000313" key="5">
    <source>
        <dbReference type="EnsemblMetazoa" id="CJA01236.1"/>
    </source>
</evidence>
<dbReference type="GO" id="GO:0005634">
    <property type="term" value="C:nucleus"/>
    <property type="evidence" value="ECO:0007669"/>
    <property type="project" value="UniProtKB-SubCell"/>
</dbReference>
<sequence length="886" mass="102908">MSSEDEEEYIVSAILDHKLFKDLVEESLKSKCKFSPGSIEEDRHRHSKYGYLVHWENYSMKERTWEPESNLKKLLKLQEYKEKIGLPDNHEKYDYHYGANVWRQLGLAAERVDGFRYLMSAKEKAEAKAEKYRKLQALNATAKAKREKENTRQRMVTPEDPESGVKERKKQKKLEQMGVESFDFRIPRKSTSDTSQTQVECEVVRPSISLSELNLKIPRIPKKVSASVSTPQASHATLDTPNPNPFYDPCELRQVYASSSSESMSTLPTRLKDFTQPLKPEDFKVKKRPRVLIPAKEQEEMQRKLRIKDIRKNLISIREQLKKYPVEISATRATRSFSTALQLVKLRRCQSSERLNERWMTNAEMEILGNNFERMEILERKKPKKFTKVWTAEAPTPIIDVPRECFVVSSLFHKNWKQVESVITRINIKLHANFLKLLELLIRAFSEDDAMQFEQIFCEQFPDNSKFDGFKYMAIVLISTQCRHKLWPNDKEGKSLVESTCTVDEIRRQEVTCSESHRKCLWMEVFLKLLPDKMRFLETSGKGLNGDVEEADGPFRDDIFFHCMRHGAECQKILFFKYSKPIGIQEDTIDDFSVDVMHLLAVQHGNLQRIGWYLSQGGIDINALATHLPTNNVLRLQEYLKVWSEMHVKEELHKKYYQRLVELVRFTADMLEIFVENQVMQMIGRKMAGRWKIQMDLTYPHILRCSPLSNRSNGGDGTHQVLSCLFYPQSIGLRDGLPPRDENDVFEADRVERLRMSLRKYQKLVMDRKGRLVLAVLRIDIGFCAQVAKNQPYSLPTFKLIESDEGFEIEKMTILRQTEGLAATEADLAMVELKMLASPGCRYYGLSEPAHEHQLVVPGNAHIELTGTIKESMSFAVQVFFIKKNV</sequence>
<dbReference type="PROSITE" id="PS50013">
    <property type="entry name" value="CHROMO_2"/>
    <property type="match status" value="1"/>
</dbReference>
<dbReference type="EnsemblMetazoa" id="CJA01236.1">
    <property type="protein sequence ID" value="CJA01236.1"/>
    <property type="gene ID" value="WBGene00120440"/>
</dbReference>
<protein>
    <submittedName>
        <fullName evidence="5">Chromo domain-containing protein</fullName>
    </submittedName>
</protein>
<dbReference type="AlphaFoldDB" id="A0A8R1DFE5"/>
<evidence type="ECO:0000256" key="1">
    <source>
        <dbReference type="ARBA" id="ARBA00004123"/>
    </source>
</evidence>